<accession>A0A2T2P3H8</accession>
<protein>
    <submittedName>
        <fullName evidence="2">Neuraminidase</fullName>
    </submittedName>
</protein>
<proteinExistence type="predicted"/>
<feature type="domain" description="Sialidase" evidence="1">
    <location>
        <begin position="42"/>
        <end position="185"/>
    </location>
</feature>
<gene>
    <name evidence="2" type="ORF">BS50DRAFT_475917</name>
</gene>
<dbReference type="Gene3D" id="2.120.10.10">
    <property type="match status" value="1"/>
</dbReference>
<dbReference type="EMBL" id="KZ678130">
    <property type="protein sequence ID" value="PSN72250.1"/>
    <property type="molecule type" value="Genomic_DNA"/>
</dbReference>
<dbReference type="PANTHER" id="PTHR38792">
    <property type="entry name" value="BNR/ASP-BOX REPEAT DOMAIN PROTEIN (AFU_ORTHOLOGUE AFUA_7G06430)-RELATED"/>
    <property type="match status" value="1"/>
</dbReference>
<dbReference type="InterPro" id="IPR011040">
    <property type="entry name" value="Sialidase"/>
</dbReference>
<dbReference type="AlphaFoldDB" id="A0A2T2P3H8"/>
<evidence type="ECO:0000259" key="1">
    <source>
        <dbReference type="Pfam" id="PF13088"/>
    </source>
</evidence>
<dbReference type="PANTHER" id="PTHR38792:SF3">
    <property type="entry name" value="BNR_ASP-BOX REPEAT DOMAIN PROTEIN (AFU_ORTHOLOGUE AFUA_7G06430)-RELATED"/>
    <property type="match status" value="1"/>
</dbReference>
<dbReference type="CDD" id="cd15482">
    <property type="entry name" value="Sialidase_non-viral"/>
    <property type="match status" value="1"/>
</dbReference>
<evidence type="ECO:0000313" key="3">
    <source>
        <dbReference type="Proteomes" id="UP000240883"/>
    </source>
</evidence>
<dbReference type="InterPro" id="IPR036278">
    <property type="entry name" value="Sialidase_sf"/>
</dbReference>
<dbReference type="Proteomes" id="UP000240883">
    <property type="component" value="Unassembled WGS sequence"/>
</dbReference>
<dbReference type="SUPFAM" id="SSF50939">
    <property type="entry name" value="Sialidases"/>
    <property type="match status" value="1"/>
</dbReference>
<sequence>AAAAPSKSGDAVVFGEGGTYPRATRLSDGSLLGVYTHFASGNSTITTVKSTDNGASWTPLGIVDTGPSASKDIDNGYVHQLPSGKIVCGFRNHDRGANPGDFTFYRITVCESEDGGRSWKYTSTPASDPGGVTGNWEPFFQTALDGSLQLYYSRENAANDQDSLLRRSTDEGKTWSAAQVISGADVTARDGMLGVARTAPDSPTKLAIFESGDPMFTIHTVRTDNDGESWGGRALVYENAGGNAGAPQIIRVGDRLVASFGTDEDGGDWPTGSLKLVISEDGGQSWADKTTVHGVPSLWAGLLELDDSSFLALYESGGTSFAQKMV</sequence>
<name>A0A2T2P3H8_CORCC</name>
<feature type="non-terminal residue" evidence="2">
    <location>
        <position position="1"/>
    </location>
</feature>
<feature type="non-terminal residue" evidence="2">
    <location>
        <position position="326"/>
    </location>
</feature>
<reference evidence="2 3" key="1">
    <citation type="journal article" date="2018" name="Front. Microbiol.">
        <title>Genome-Wide Analysis of Corynespora cassiicola Leaf Fall Disease Putative Effectors.</title>
        <authorList>
            <person name="Lopez D."/>
            <person name="Ribeiro S."/>
            <person name="Label P."/>
            <person name="Fumanal B."/>
            <person name="Venisse J.S."/>
            <person name="Kohler A."/>
            <person name="de Oliveira R.R."/>
            <person name="Labutti K."/>
            <person name="Lipzen A."/>
            <person name="Lail K."/>
            <person name="Bauer D."/>
            <person name="Ohm R.A."/>
            <person name="Barry K.W."/>
            <person name="Spatafora J."/>
            <person name="Grigoriev I.V."/>
            <person name="Martin F.M."/>
            <person name="Pujade-Renaud V."/>
        </authorList>
    </citation>
    <scope>NUCLEOTIDE SEQUENCE [LARGE SCALE GENOMIC DNA]</scope>
    <source>
        <strain evidence="2 3">Philippines</strain>
    </source>
</reference>
<organism evidence="2 3">
    <name type="scientific">Corynespora cassiicola Philippines</name>
    <dbReference type="NCBI Taxonomy" id="1448308"/>
    <lineage>
        <taxon>Eukaryota</taxon>
        <taxon>Fungi</taxon>
        <taxon>Dikarya</taxon>
        <taxon>Ascomycota</taxon>
        <taxon>Pezizomycotina</taxon>
        <taxon>Dothideomycetes</taxon>
        <taxon>Pleosporomycetidae</taxon>
        <taxon>Pleosporales</taxon>
        <taxon>Corynesporascaceae</taxon>
        <taxon>Corynespora</taxon>
    </lineage>
</organism>
<keyword evidence="3" id="KW-1185">Reference proteome</keyword>
<dbReference type="Pfam" id="PF13088">
    <property type="entry name" value="BNR_2"/>
    <property type="match status" value="1"/>
</dbReference>
<evidence type="ECO:0000313" key="2">
    <source>
        <dbReference type="EMBL" id="PSN72250.1"/>
    </source>
</evidence>
<dbReference type="STRING" id="1448308.A0A2T2P3H8"/>
<dbReference type="OrthoDB" id="2739686at2759"/>